<dbReference type="Proteomes" id="UP000887116">
    <property type="component" value="Unassembled WGS sequence"/>
</dbReference>
<keyword evidence="2" id="KW-1185">Reference proteome</keyword>
<gene>
    <name evidence="1" type="ORF">TNCT_168401</name>
</gene>
<dbReference type="AlphaFoldDB" id="A0A8X6JJA4"/>
<sequence length="85" mass="9900">MCVEGRPLEKSTLRIRIRIQLLTTRGQSKERIIPSPMAILRRSKLGRRAYLVFFGIRNSGNPEIRDREPELVLVDVNPDWKTGRK</sequence>
<accession>A0A8X6JJA4</accession>
<dbReference type="OrthoDB" id="6422202at2759"/>
<dbReference type="EMBL" id="BMAO01026336">
    <property type="protein sequence ID" value="GFR08781.1"/>
    <property type="molecule type" value="Genomic_DNA"/>
</dbReference>
<evidence type="ECO:0000313" key="1">
    <source>
        <dbReference type="EMBL" id="GFR08781.1"/>
    </source>
</evidence>
<protein>
    <submittedName>
        <fullName evidence="1">Uncharacterized protein</fullName>
    </submittedName>
</protein>
<evidence type="ECO:0000313" key="2">
    <source>
        <dbReference type="Proteomes" id="UP000887116"/>
    </source>
</evidence>
<name>A0A8X6JJA4_TRICU</name>
<proteinExistence type="predicted"/>
<organism evidence="1 2">
    <name type="scientific">Trichonephila clavata</name>
    <name type="common">Joro spider</name>
    <name type="synonym">Nephila clavata</name>
    <dbReference type="NCBI Taxonomy" id="2740835"/>
    <lineage>
        <taxon>Eukaryota</taxon>
        <taxon>Metazoa</taxon>
        <taxon>Ecdysozoa</taxon>
        <taxon>Arthropoda</taxon>
        <taxon>Chelicerata</taxon>
        <taxon>Arachnida</taxon>
        <taxon>Araneae</taxon>
        <taxon>Araneomorphae</taxon>
        <taxon>Entelegynae</taxon>
        <taxon>Araneoidea</taxon>
        <taxon>Nephilidae</taxon>
        <taxon>Trichonephila</taxon>
    </lineage>
</organism>
<comment type="caution">
    <text evidence="1">The sequence shown here is derived from an EMBL/GenBank/DDBJ whole genome shotgun (WGS) entry which is preliminary data.</text>
</comment>
<reference evidence="1" key="1">
    <citation type="submission" date="2020-07" db="EMBL/GenBank/DDBJ databases">
        <title>Multicomponent nature underlies the extraordinary mechanical properties of spider dragline silk.</title>
        <authorList>
            <person name="Kono N."/>
            <person name="Nakamura H."/>
            <person name="Mori M."/>
            <person name="Yoshida Y."/>
            <person name="Ohtoshi R."/>
            <person name="Malay A.D."/>
            <person name="Moran D.A.P."/>
            <person name="Tomita M."/>
            <person name="Numata K."/>
            <person name="Arakawa K."/>
        </authorList>
    </citation>
    <scope>NUCLEOTIDE SEQUENCE</scope>
</reference>